<keyword evidence="12" id="KW-0460">Magnesium</keyword>
<dbReference type="InterPro" id="IPR004531">
    <property type="entry name" value="Phe-tRNA-synth_IIc_bsu_arc_euk"/>
</dbReference>
<dbReference type="InterPro" id="IPR040659">
    <property type="entry name" value="PhetRS_B1"/>
</dbReference>
<dbReference type="NCBIfam" id="TIGR00471">
    <property type="entry name" value="pheT_arch"/>
    <property type="match status" value="1"/>
</dbReference>
<dbReference type="PROSITE" id="PS51483">
    <property type="entry name" value="B5"/>
    <property type="match status" value="1"/>
</dbReference>
<feature type="domain" description="B5" evidence="17">
    <location>
        <begin position="306"/>
        <end position="381"/>
    </location>
</feature>
<evidence type="ECO:0000256" key="16">
    <source>
        <dbReference type="ARBA" id="ARBA00049255"/>
    </source>
</evidence>
<evidence type="ECO:0000256" key="10">
    <source>
        <dbReference type="ARBA" id="ARBA00022741"/>
    </source>
</evidence>
<dbReference type="Gene3D" id="3.30.56.10">
    <property type="match status" value="2"/>
</dbReference>
<evidence type="ECO:0000256" key="7">
    <source>
        <dbReference type="ARBA" id="ARBA00022490"/>
    </source>
</evidence>
<dbReference type="InterPro" id="IPR045864">
    <property type="entry name" value="aa-tRNA-synth_II/BPL/LPL"/>
</dbReference>
<dbReference type="SMART" id="SM00874">
    <property type="entry name" value="B5"/>
    <property type="match status" value="1"/>
</dbReference>
<keyword evidence="9" id="KW-0479">Metal-binding</keyword>
<comment type="similarity">
    <text evidence="3">Belongs to the phenylalanyl-tRNA synthetase beta subunit family. Type 2 subfamily.</text>
</comment>
<comment type="catalytic activity">
    <reaction evidence="16">
        <text>tRNA(Phe) + L-phenylalanine + ATP = L-phenylalanyl-tRNA(Phe) + AMP + diphosphate + H(+)</text>
        <dbReference type="Rhea" id="RHEA:19413"/>
        <dbReference type="Rhea" id="RHEA-COMP:9668"/>
        <dbReference type="Rhea" id="RHEA-COMP:9699"/>
        <dbReference type="ChEBI" id="CHEBI:15378"/>
        <dbReference type="ChEBI" id="CHEBI:30616"/>
        <dbReference type="ChEBI" id="CHEBI:33019"/>
        <dbReference type="ChEBI" id="CHEBI:58095"/>
        <dbReference type="ChEBI" id="CHEBI:78442"/>
        <dbReference type="ChEBI" id="CHEBI:78531"/>
        <dbReference type="ChEBI" id="CHEBI:456215"/>
        <dbReference type="EC" id="6.1.1.20"/>
    </reaction>
</comment>
<dbReference type="InterPro" id="IPR005146">
    <property type="entry name" value="B3/B4_tRNA-bd"/>
</dbReference>
<proteinExistence type="inferred from homology"/>
<evidence type="ECO:0000256" key="5">
    <source>
        <dbReference type="ARBA" id="ARBA00012814"/>
    </source>
</evidence>
<dbReference type="InterPro" id="IPR005147">
    <property type="entry name" value="tRNA_synthase_B5-dom"/>
</dbReference>
<evidence type="ECO:0000256" key="12">
    <source>
        <dbReference type="ARBA" id="ARBA00022842"/>
    </source>
</evidence>
<dbReference type="FunFam" id="3.30.56.10:FF:000005">
    <property type="entry name" value="Phenylalanine--tRNA ligase beta subunit"/>
    <property type="match status" value="1"/>
</dbReference>
<keyword evidence="7" id="KW-0963">Cytoplasm</keyword>
<dbReference type="SUPFAM" id="SSF46955">
    <property type="entry name" value="Putative DNA-binding domain"/>
    <property type="match status" value="2"/>
</dbReference>
<evidence type="ECO:0000256" key="13">
    <source>
        <dbReference type="ARBA" id="ARBA00022917"/>
    </source>
</evidence>
<dbReference type="InterPro" id="IPR045060">
    <property type="entry name" value="Phe-tRNA-ligase_IIc_bsu"/>
</dbReference>
<dbReference type="GO" id="GO:0005524">
    <property type="term" value="F:ATP binding"/>
    <property type="evidence" value="ECO:0007669"/>
    <property type="project" value="UniProtKB-KW"/>
</dbReference>
<keyword evidence="14" id="KW-0030">Aminoacyl-tRNA synthetase</keyword>
<keyword evidence="8" id="KW-0436">Ligase</keyword>
<organism evidence="18 19">
    <name type="scientific">Anopheles quadriannulatus</name>
    <name type="common">Mosquito</name>
    <dbReference type="NCBI Taxonomy" id="34691"/>
    <lineage>
        <taxon>Eukaryota</taxon>
        <taxon>Metazoa</taxon>
        <taxon>Ecdysozoa</taxon>
        <taxon>Arthropoda</taxon>
        <taxon>Hexapoda</taxon>
        <taxon>Insecta</taxon>
        <taxon>Pterygota</taxon>
        <taxon>Neoptera</taxon>
        <taxon>Endopterygota</taxon>
        <taxon>Diptera</taxon>
        <taxon>Nematocera</taxon>
        <taxon>Culicoidea</taxon>
        <taxon>Culicidae</taxon>
        <taxon>Anophelinae</taxon>
        <taxon>Anopheles</taxon>
    </lineage>
</organism>
<dbReference type="Pfam" id="PF17759">
    <property type="entry name" value="tRNA_synthFbeta"/>
    <property type="match status" value="1"/>
</dbReference>
<reference evidence="18" key="1">
    <citation type="submission" date="2020-05" db="UniProtKB">
        <authorList>
            <consortium name="EnsemblMetazoa"/>
        </authorList>
    </citation>
    <scope>IDENTIFICATION</scope>
    <source>
        <strain evidence="18">SANGQUA</strain>
    </source>
</reference>
<protein>
    <recommendedName>
        <fullName evidence="6">Phenylalanine--tRNA ligase beta subunit</fullName>
        <ecNumber evidence="5">6.1.1.20</ecNumber>
    </recommendedName>
    <alternativeName>
        <fullName evidence="15">Phenylalanyl-tRNA synthetase beta subunit</fullName>
    </alternativeName>
</protein>
<accession>A0A182WVZ0</accession>
<evidence type="ECO:0000256" key="9">
    <source>
        <dbReference type="ARBA" id="ARBA00022723"/>
    </source>
</evidence>
<dbReference type="VEuPathDB" id="VectorBase:AQUA001696"/>
<dbReference type="GO" id="GO:0009328">
    <property type="term" value="C:phenylalanine-tRNA ligase complex"/>
    <property type="evidence" value="ECO:0007669"/>
    <property type="project" value="TreeGrafter"/>
</dbReference>
<dbReference type="Gene3D" id="3.30.930.10">
    <property type="entry name" value="Bira Bifunctional Protein, Domain 2"/>
    <property type="match status" value="1"/>
</dbReference>
<evidence type="ECO:0000259" key="17">
    <source>
        <dbReference type="PROSITE" id="PS51483"/>
    </source>
</evidence>
<dbReference type="Proteomes" id="UP000076407">
    <property type="component" value="Unassembled WGS sequence"/>
</dbReference>
<sequence>MPTVGVKRDLLFKALGKTYTDDEFQKFCFEFGLELDEVTTEKQMITKEQGLVEAAKDASEEIIYRIDIPANRYDLLCLEGLVMGLQVFMGKIKFPRFTKVGPVGKGVAPQKLIVTKATAQIRPFAVAAVLRDITFTKDSYDSFIDLQDKLHQNICRKRTLVAIGTHDLDKLQGPFTFDAKPPKDIRFVPLNQEKAMTGDELMEFYSTHAQLKTYLPIIRDSPVYPVIYDANGVVLSLPPIINGDHSKITLQTKNVFIECTATDLTKARIVLDTLVCMFSTHCAKQFTVEYCEVVSASGETKQYPDLAFRKETISVAETNAYIGLNESAEKMAYLLNRLLPTKQTAPDTLEVEVPPTRHDILHACDIYEDVAIGYGYNRIPKTLPAKMHIAKQYPLNKLTEQLREQIAQAGFTEGLTFTLCSRDDIATKMNAQIDQIPAVHIANPKTLEFQVVRTTLIPGLLKTLAANRKMPLPLKLFEVSDVVLADSKSEVGAKNERRVCAINCNKTAGFEVVHGLLDRVMQLLEVPWDRQTGYYLQACDDPAYFPGRCASVLYKGAAIGRIGVLHPTVLQAFELTTPCSVVEFNMEYFV</sequence>
<evidence type="ECO:0000256" key="6">
    <source>
        <dbReference type="ARBA" id="ARBA00017032"/>
    </source>
</evidence>
<dbReference type="SMART" id="SM00873">
    <property type="entry name" value="B3_4"/>
    <property type="match status" value="1"/>
</dbReference>
<dbReference type="PANTHER" id="PTHR10947">
    <property type="entry name" value="PHENYLALANYL-TRNA SYNTHETASE BETA CHAIN AND LEUCINE-RICH REPEAT-CONTAINING PROTEIN 47"/>
    <property type="match status" value="1"/>
</dbReference>
<keyword evidence="10" id="KW-0547">Nucleotide-binding</keyword>
<dbReference type="SUPFAM" id="SSF55681">
    <property type="entry name" value="Class II aaRS and biotin synthetases"/>
    <property type="match status" value="1"/>
</dbReference>
<evidence type="ECO:0000256" key="4">
    <source>
        <dbReference type="ARBA" id="ARBA00011209"/>
    </source>
</evidence>
<evidence type="ECO:0000313" key="19">
    <source>
        <dbReference type="Proteomes" id="UP000076407"/>
    </source>
</evidence>
<comment type="cofactor">
    <cofactor evidence="1">
        <name>Mg(2+)</name>
        <dbReference type="ChEBI" id="CHEBI:18420"/>
    </cofactor>
</comment>
<keyword evidence="11" id="KW-0067">ATP-binding</keyword>
<dbReference type="GO" id="GO:0006432">
    <property type="term" value="P:phenylalanyl-tRNA aminoacylation"/>
    <property type="evidence" value="ECO:0007669"/>
    <property type="project" value="InterPro"/>
</dbReference>
<dbReference type="Gene3D" id="3.50.40.10">
    <property type="entry name" value="Phenylalanyl-trna Synthetase, Chain B, domain 3"/>
    <property type="match status" value="1"/>
</dbReference>
<dbReference type="GO" id="GO:0004826">
    <property type="term" value="F:phenylalanine-tRNA ligase activity"/>
    <property type="evidence" value="ECO:0007669"/>
    <property type="project" value="UniProtKB-EC"/>
</dbReference>
<dbReference type="EnsemblMetazoa" id="AQUA001696-RA">
    <property type="protein sequence ID" value="AQUA001696-PA"/>
    <property type="gene ID" value="AQUA001696"/>
</dbReference>
<dbReference type="InterPro" id="IPR041616">
    <property type="entry name" value="PheRS_beta_core"/>
</dbReference>
<evidence type="ECO:0000313" key="18">
    <source>
        <dbReference type="EnsemblMetazoa" id="AQUA001696-PA"/>
    </source>
</evidence>
<keyword evidence="19" id="KW-1185">Reference proteome</keyword>
<dbReference type="PANTHER" id="PTHR10947:SF0">
    <property type="entry name" value="PHENYLALANINE--TRNA LIGASE BETA SUBUNIT"/>
    <property type="match status" value="1"/>
</dbReference>
<dbReference type="GO" id="GO:0000287">
    <property type="term" value="F:magnesium ion binding"/>
    <property type="evidence" value="ECO:0007669"/>
    <property type="project" value="InterPro"/>
</dbReference>
<dbReference type="Pfam" id="PF03484">
    <property type="entry name" value="B5"/>
    <property type="match status" value="1"/>
</dbReference>
<evidence type="ECO:0000256" key="11">
    <source>
        <dbReference type="ARBA" id="ARBA00022840"/>
    </source>
</evidence>
<evidence type="ECO:0000256" key="15">
    <source>
        <dbReference type="ARBA" id="ARBA00033189"/>
    </source>
</evidence>
<evidence type="ECO:0000256" key="3">
    <source>
        <dbReference type="ARBA" id="ARBA00007438"/>
    </source>
</evidence>
<dbReference type="Pfam" id="PF03483">
    <property type="entry name" value="B3_4"/>
    <property type="match status" value="1"/>
</dbReference>
<dbReference type="SUPFAM" id="SSF56037">
    <property type="entry name" value="PheT/TilS domain"/>
    <property type="match status" value="1"/>
</dbReference>
<dbReference type="GO" id="GO:0003723">
    <property type="term" value="F:RNA binding"/>
    <property type="evidence" value="ECO:0007669"/>
    <property type="project" value="InterPro"/>
</dbReference>
<dbReference type="CDD" id="cd00769">
    <property type="entry name" value="PheRS_beta_core"/>
    <property type="match status" value="1"/>
</dbReference>
<dbReference type="EC" id="6.1.1.20" evidence="5"/>
<evidence type="ECO:0000256" key="2">
    <source>
        <dbReference type="ARBA" id="ARBA00004496"/>
    </source>
</evidence>
<evidence type="ECO:0000256" key="14">
    <source>
        <dbReference type="ARBA" id="ARBA00023146"/>
    </source>
</evidence>
<name>A0A182WVZ0_ANOQN</name>
<dbReference type="STRING" id="34691.A0A182WVZ0"/>
<keyword evidence="13" id="KW-0648">Protein biosynthesis</keyword>
<dbReference type="AlphaFoldDB" id="A0A182WVZ0"/>
<evidence type="ECO:0000256" key="1">
    <source>
        <dbReference type="ARBA" id="ARBA00001946"/>
    </source>
</evidence>
<dbReference type="FunFam" id="3.50.40.10:FF:000002">
    <property type="entry name" value="phenylalanine--tRNA ligase beta subunit"/>
    <property type="match status" value="1"/>
</dbReference>
<comment type="subcellular location">
    <subcellularLocation>
        <location evidence="2">Cytoplasm</location>
    </subcellularLocation>
</comment>
<dbReference type="Pfam" id="PF18262">
    <property type="entry name" value="PhetRS_B1"/>
    <property type="match status" value="1"/>
</dbReference>
<dbReference type="InterPro" id="IPR020825">
    <property type="entry name" value="Phe-tRNA_synthase-like_B3/B4"/>
</dbReference>
<evidence type="ECO:0000256" key="8">
    <source>
        <dbReference type="ARBA" id="ARBA00022598"/>
    </source>
</evidence>
<comment type="subunit">
    <text evidence="4">Tetramer of two alpha and two beta subunits.</text>
</comment>
<dbReference type="FunFam" id="3.30.930.10:FF:000032">
    <property type="entry name" value="Phenylalanine--tRNA ligase beta subunit"/>
    <property type="match status" value="1"/>
</dbReference>
<dbReference type="InterPro" id="IPR009061">
    <property type="entry name" value="DNA-bd_dom_put_sf"/>
</dbReference>